<dbReference type="HOGENOM" id="CLU_652533_0_0_1"/>
<feature type="compositionally biased region" description="Acidic residues" evidence="2">
    <location>
        <begin position="120"/>
        <end position="131"/>
    </location>
</feature>
<evidence type="ECO:0000313" key="3">
    <source>
        <dbReference type="EMBL" id="EGT55383.1"/>
    </source>
</evidence>
<reference evidence="4" key="1">
    <citation type="submission" date="2011-07" db="EMBL/GenBank/DDBJ databases">
        <authorList>
            <consortium name="Caenorhabditis brenneri Sequencing and Analysis Consortium"/>
            <person name="Wilson R.K."/>
        </authorList>
    </citation>
    <scope>NUCLEOTIDE SEQUENCE [LARGE SCALE GENOMIC DNA]</scope>
    <source>
        <strain evidence="4">PB2801</strain>
    </source>
</reference>
<gene>
    <name evidence="3" type="ORF">CAEBREN_12793</name>
</gene>
<dbReference type="Proteomes" id="UP000008068">
    <property type="component" value="Unassembled WGS sequence"/>
</dbReference>
<sequence>MDPAQAEHLMETLGGIKAKILGWTTPNQALLGEGDRMKNQEMIETTKIEGSQAQKVLYLNDTAENLIRELQETNEKQRKMISNLQQIFWEIQAQSSSNISPRVQETPILSSQLSQSPVIEADDQDDSDAELQETPILTPPTPVSRGAASRIIILSHPSETPSDLSIQAHNTLDRISKLLSPTSTLSRAKDELGSSALEPVVQETPIPRSQDHIRLSSNPETLGILQAKIASLEDAIHSKSRQIYEMEQDHEETIRLMSEQLENAHSRFSPKCLSSTEARDLHLECLEDRNIELNKLILSNIEKAEMMQITQENHIKELEDEVECLRVKNMEMIRLEKELTEREVRHMEINEQVAKYKEWIKGHVLTHLIEETADLKYKVASYENAVKTLKDELKDVIQRKRSSQNPVRLEESEKKDEKADKKEV</sequence>
<feature type="region of interest" description="Disordered" evidence="2">
    <location>
        <begin position="400"/>
        <end position="424"/>
    </location>
</feature>
<dbReference type="EMBL" id="GL380427">
    <property type="protein sequence ID" value="EGT55383.1"/>
    <property type="molecule type" value="Genomic_DNA"/>
</dbReference>
<dbReference type="InParanoid" id="G0PGL5"/>
<evidence type="ECO:0000256" key="1">
    <source>
        <dbReference type="SAM" id="Coils"/>
    </source>
</evidence>
<feature type="coiled-coil region" evidence="1">
    <location>
        <begin position="301"/>
        <end position="399"/>
    </location>
</feature>
<evidence type="ECO:0000256" key="2">
    <source>
        <dbReference type="SAM" id="MobiDB-lite"/>
    </source>
</evidence>
<accession>G0PGL5</accession>
<organism evidence="4">
    <name type="scientific">Caenorhabditis brenneri</name>
    <name type="common">Nematode worm</name>
    <dbReference type="NCBI Taxonomy" id="135651"/>
    <lineage>
        <taxon>Eukaryota</taxon>
        <taxon>Metazoa</taxon>
        <taxon>Ecdysozoa</taxon>
        <taxon>Nematoda</taxon>
        <taxon>Chromadorea</taxon>
        <taxon>Rhabditida</taxon>
        <taxon>Rhabditina</taxon>
        <taxon>Rhabditomorpha</taxon>
        <taxon>Rhabditoidea</taxon>
        <taxon>Rhabditidae</taxon>
        <taxon>Peloderinae</taxon>
        <taxon>Caenorhabditis</taxon>
    </lineage>
</organism>
<keyword evidence="1" id="KW-0175">Coiled coil</keyword>
<evidence type="ECO:0000313" key="4">
    <source>
        <dbReference type="Proteomes" id="UP000008068"/>
    </source>
</evidence>
<dbReference type="AlphaFoldDB" id="G0PGL5"/>
<proteinExistence type="predicted"/>
<name>G0PGL5_CAEBE</name>
<feature type="coiled-coil region" evidence="1">
    <location>
        <begin position="56"/>
        <end position="87"/>
    </location>
</feature>
<protein>
    <submittedName>
        <fullName evidence="3">Uncharacterized protein</fullName>
    </submittedName>
</protein>
<feature type="compositionally biased region" description="Basic and acidic residues" evidence="2">
    <location>
        <begin position="408"/>
        <end position="424"/>
    </location>
</feature>
<feature type="region of interest" description="Disordered" evidence="2">
    <location>
        <begin position="110"/>
        <end position="143"/>
    </location>
</feature>
<keyword evidence="4" id="KW-1185">Reference proteome</keyword>